<keyword evidence="1" id="KW-0812">Transmembrane</keyword>
<accession>A0ABV5WFG0</accession>
<evidence type="ECO:0000313" key="4">
    <source>
        <dbReference type="Proteomes" id="UP001589609"/>
    </source>
</evidence>
<reference evidence="3 4" key="1">
    <citation type="submission" date="2024-09" db="EMBL/GenBank/DDBJ databases">
        <authorList>
            <person name="Sun Q."/>
            <person name="Mori K."/>
        </authorList>
    </citation>
    <scope>NUCLEOTIDE SEQUENCE [LARGE SCALE GENOMIC DNA]</scope>
    <source>
        <strain evidence="3 4">JCM 11201</strain>
    </source>
</reference>
<evidence type="ECO:0000259" key="2">
    <source>
        <dbReference type="Pfam" id="PF02517"/>
    </source>
</evidence>
<protein>
    <submittedName>
        <fullName evidence="3">Lysostaphin resistance A-like protein</fullName>
    </submittedName>
</protein>
<feature type="transmembrane region" description="Helical" evidence="1">
    <location>
        <begin position="41"/>
        <end position="61"/>
    </location>
</feature>
<keyword evidence="1" id="KW-0472">Membrane</keyword>
<dbReference type="InterPro" id="IPR003675">
    <property type="entry name" value="Rce1/LyrA-like_dom"/>
</dbReference>
<dbReference type="Pfam" id="PF02517">
    <property type="entry name" value="Rce1-like"/>
    <property type="match status" value="1"/>
</dbReference>
<feature type="transmembrane region" description="Helical" evidence="1">
    <location>
        <begin position="240"/>
        <end position="263"/>
    </location>
</feature>
<keyword evidence="4" id="KW-1185">Reference proteome</keyword>
<feature type="transmembrane region" description="Helical" evidence="1">
    <location>
        <begin position="7"/>
        <end position="26"/>
    </location>
</feature>
<dbReference type="Proteomes" id="UP001589609">
    <property type="component" value="Unassembled WGS sequence"/>
</dbReference>
<feature type="domain" description="CAAX prenyl protease 2/Lysostaphin resistance protein A-like" evidence="2">
    <location>
        <begin position="124"/>
        <end position="213"/>
    </location>
</feature>
<evidence type="ECO:0000313" key="3">
    <source>
        <dbReference type="EMBL" id="MFB9758963.1"/>
    </source>
</evidence>
<comment type="caution">
    <text evidence="3">The sequence shown here is derived from an EMBL/GenBank/DDBJ whole genome shotgun (WGS) entry which is preliminary data.</text>
</comment>
<dbReference type="PANTHER" id="PTHR39430">
    <property type="entry name" value="MEMBRANE-ASSOCIATED PROTEASE-RELATED"/>
    <property type="match status" value="1"/>
</dbReference>
<keyword evidence="1" id="KW-1133">Transmembrane helix</keyword>
<feature type="transmembrane region" description="Helical" evidence="1">
    <location>
        <begin position="153"/>
        <end position="172"/>
    </location>
</feature>
<dbReference type="EMBL" id="JBHMAF010000049">
    <property type="protein sequence ID" value="MFB9758963.1"/>
    <property type="molecule type" value="Genomic_DNA"/>
</dbReference>
<organism evidence="3 4">
    <name type="scientific">Ectobacillus funiculus</name>
    <dbReference type="NCBI Taxonomy" id="137993"/>
    <lineage>
        <taxon>Bacteria</taxon>
        <taxon>Bacillati</taxon>
        <taxon>Bacillota</taxon>
        <taxon>Bacilli</taxon>
        <taxon>Bacillales</taxon>
        <taxon>Bacillaceae</taxon>
        <taxon>Ectobacillus</taxon>
    </lineage>
</organism>
<proteinExistence type="predicted"/>
<feature type="transmembrane region" description="Helical" evidence="1">
    <location>
        <begin position="82"/>
        <end position="102"/>
    </location>
</feature>
<evidence type="ECO:0000256" key="1">
    <source>
        <dbReference type="SAM" id="Phobius"/>
    </source>
</evidence>
<sequence length="279" mass="31639">MKKEYMRIFIISVINLVCAGVFFGALDSLELRDKVYNDPTLSVLVGGSFSITMAVIALLLYKFLDKKPLHTLGFSFSKTDGLFSVLMSIGILLFHWLLIIGLEKSGFLTITYDADYVSAHHYVLILPFFFSWIVAALHEEVSNRAYIYANMRHLKIMTMLITSSLLFAVLHVFKGLNLYSFILLFVNGILFMYLYVRSGNVWVGTLIHSAMNFSNSFFLNDNPSSKLSLFLLKDIQAAKAVPLLLGFQIALPIFIFVMIQIVYKKKQTTNSSFTNEQSI</sequence>
<feature type="transmembrane region" description="Helical" evidence="1">
    <location>
        <begin position="178"/>
        <end position="196"/>
    </location>
</feature>
<dbReference type="PANTHER" id="PTHR39430:SF1">
    <property type="entry name" value="PROTEASE"/>
    <property type="match status" value="1"/>
</dbReference>
<gene>
    <name evidence="3" type="ORF">ACFFMS_10870</name>
</gene>
<feature type="transmembrane region" description="Helical" evidence="1">
    <location>
        <begin position="122"/>
        <end position="141"/>
    </location>
</feature>
<name>A0ABV5WFG0_9BACI</name>
<dbReference type="RefSeq" id="WP_379949247.1">
    <property type="nucleotide sequence ID" value="NZ_JBHMAF010000049.1"/>
</dbReference>